<sequence length="94" mass="10464">MVSNSVVESHASLQLRYVFCGDESIELIGDGGFGPRLRRSKGLKITYYGLNNYGLPLKSWDCMWVLLLLVDYKRALAYSLGVCGGVVQIEEIDC</sequence>
<reference evidence="1" key="1">
    <citation type="submission" date="2020-03" db="EMBL/GenBank/DDBJ databases">
        <title>Castanea mollissima Vanexum genome sequencing.</title>
        <authorList>
            <person name="Staton M."/>
        </authorList>
    </citation>
    <scope>NUCLEOTIDE SEQUENCE</scope>
    <source>
        <tissue evidence="1">Leaf</tissue>
    </source>
</reference>
<proteinExistence type="predicted"/>
<comment type="caution">
    <text evidence="1">The sequence shown here is derived from an EMBL/GenBank/DDBJ whole genome shotgun (WGS) entry which is preliminary data.</text>
</comment>
<evidence type="ECO:0000313" key="1">
    <source>
        <dbReference type="EMBL" id="KAF3955518.1"/>
    </source>
</evidence>
<organism evidence="1 2">
    <name type="scientific">Castanea mollissima</name>
    <name type="common">Chinese chestnut</name>
    <dbReference type="NCBI Taxonomy" id="60419"/>
    <lineage>
        <taxon>Eukaryota</taxon>
        <taxon>Viridiplantae</taxon>
        <taxon>Streptophyta</taxon>
        <taxon>Embryophyta</taxon>
        <taxon>Tracheophyta</taxon>
        <taxon>Spermatophyta</taxon>
        <taxon>Magnoliopsida</taxon>
        <taxon>eudicotyledons</taxon>
        <taxon>Gunneridae</taxon>
        <taxon>Pentapetalae</taxon>
        <taxon>rosids</taxon>
        <taxon>fabids</taxon>
        <taxon>Fagales</taxon>
        <taxon>Fagaceae</taxon>
        <taxon>Castanea</taxon>
    </lineage>
</organism>
<dbReference type="AlphaFoldDB" id="A0A8J4QQ45"/>
<dbReference type="EMBL" id="JRKL02003355">
    <property type="protein sequence ID" value="KAF3955518.1"/>
    <property type="molecule type" value="Genomic_DNA"/>
</dbReference>
<accession>A0A8J4QQ45</accession>
<evidence type="ECO:0000313" key="2">
    <source>
        <dbReference type="Proteomes" id="UP000737018"/>
    </source>
</evidence>
<name>A0A8J4QQ45_9ROSI</name>
<dbReference type="Proteomes" id="UP000737018">
    <property type="component" value="Unassembled WGS sequence"/>
</dbReference>
<protein>
    <submittedName>
        <fullName evidence="1">Uncharacterized protein</fullName>
    </submittedName>
</protein>
<gene>
    <name evidence="1" type="ORF">CMV_019267</name>
</gene>
<keyword evidence="2" id="KW-1185">Reference proteome</keyword>